<reference evidence="1 2" key="1">
    <citation type="journal article" date="2023" name="Science">
        <title>Complex scaffold remodeling in plant triterpene biosynthesis.</title>
        <authorList>
            <person name="De La Pena R."/>
            <person name="Hodgson H."/>
            <person name="Liu J.C."/>
            <person name="Stephenson M.J."/>
            <person name="Martin A.C."/>
            <person name="Owen C."/>
            <person name="Harkess A."/>
            <person name="Leebens-Mack J."/>
            <person name="Jimenez L.E."/>
            <person name="Osbourn A."/>
            <person name="Sattely E.S."/>
        </authorList>
    </citation>
    <scope>NUCLEOTIDE SEQUENCE [LARGE SCALE GENOMIC DNA]</scope>
    <source>
        <strain evidence="2">cv. JPN11</strain>
        <tissue evidence="1">Leaf</tissue>
    </source>
</reference>
<organism evidence="1 2">
    <name type="scientific">Melia azedarach</name>
    <name type="common">Chinaberry tree</name>
    <dbReference type="NCBI Taxonomy" id="155640"/>
    <lineage>
        <taxon>Eukaryota</taxon>
        <taxon>Viridiplantae</taxon>
        <taxon>Streptophyta</taxon>
        <taxon>Embryophyta</taxon>
        <taxon>Tracheophyta</taxon>
        <taxon>Spermatophyta</taxon>
        <taxon>Magnoliopsida</taxon>
        <taxon>eudicotyledons</taxon>
        <taxon>Gunneridae</taxon>
        <taxon>Pentapetalae</taxon>
        <taxon>rosids</taxon>
        <taxon>malvids</taxon>
        <taxon>Sapindales</taxon>
        <taxon>Meliaceae</taxon>
        <taxon>Melia</taxon>
    </lineage>
</organism>
<dbReference type="Proteomes" id="UP001164539">
    <property type="component" value="Chromosome 12"/>
</dbReference>
<dbReference type="EMBL" id="CM051405">
    <property type="protein sequence ID" value="KAJ4704774.1"/>
    <property type="molecule type" value="Genomic_DNA"/>
</dbReference>
<keyword evidence="2" id="KW-1185">Reference proteome</keyword>
<accession>A0ACC1X0U1</accession>
<gene>
    <name evidence="1" type="ORF">OWV82_021635</name>
</gene>
<proteinExistence type="predicted"/>
<evidence type="ECO:0000313" key="1">
    <source>
        <dbReference type="EMBL" id="KAJ4704774.1"/>
    </source>
</evidence>
<protein>
    <submittedName>
        <fullName evidence="1">Coiled-coil domain-containing protein 18 isoform X2</fullName>
    </submittedName>
</protein>
<sequence>MSWLKTAVNRAVEVGGRNNLTRTVRNYADSVVQTAGNAVTEGARIFQDRMGARSFNSFRQTAKRLEEVSVSCRGIERVQLLRRWLVALKEIERLSSPYLDLDDNFNSDDPKDSPRKPILVYYVDPDLDGEPMNFRDVFLFSQALEGITLSMILEAPNEEEISLLLEIFGLCLGGGKEIHNAVMTSIQDLATAFSNYQDEVLMKREELLQYAQGAIAGLKINADIPRIDAEACSLMGKLDEMKPIQQLLSAVPNKSSEEKTIASTEDLKEALVQIQMYSKLEELLLKKKILSNGDSPEHHGVKVHKLKIFSESLVNSTTKAEKRILDNRAQKEDALNFRMAKSNEICQLEKDLTVNIQELEKQKAELETALRKVNTSLITTRARLRNAKEEREQFDEASNQILVFFKSKEDELSRSIASCKMEANVVNTWVNFLEDTWVLQTTYNDQKEKQINGVLEKYGDRFMILVNFLLSAYKEQLGFSVTKIRALVDTLHLNKGSEISLLIDNKSSKAVISRKSLEEEYLDLESKFLTTLSIVATMQNLFDNWNEGIYRKDNKKVKELFDALEKIKGEFESINRPILEVENSTPRSGLPPNVESDKNPTSPSQKLSETPEHKPEKTEFASTKAEILLDVKLGMDSLDSEVENSRGSSTEEINDWEFDAFEKDLKTKG</sequence>
<evidence type="ECO:0000313" key="2">
    <source>
        <dbReference type="Proteomes" id="UP001164539"/>
    </source>
</evidence>
<comment type="caution">
    <text evidence="1">The sequence shown here is derived from an EMBL/GenBank/DDBJ whole genome shotgun (WGS) entry which is preliminary data.</text>
</comment>
<name>A0ACC1X0U1_MELAZ</name>